<evidence type="ECO:0000256" key="1">
    <source>
        <dbReference type="SAM" id="MobiDB-lite"/>
    </source>
</evidence>
<comment type="caution">
    <text evidence="2">The sequence shown here is derived from an EMBL/GenBank/DDBJ whole genome shotgun (WGS) entry which is preliminary data.</text>
</comment>
<evidence type="ECO:0000313" key="3">
    <source>
        <dbReference type="Proteomes" id="UP000578531"/>
    </source>
</evidence>
<proteinExistence type="predicted"/>
<protein>
    <submittedName>
        <fullName evidence="2">Uncharacterized protein</fullName>
    </submittedName>
</protein>
<name>A0A8H6FUM9_9LECA</name>
<dbReference type="GeneID" id="59288372"/>
<gene>
    <name evidence="2" type="ORF">HO173_006712</name>
</gene>
<dbReference type="Proteomes" id="UP000578531">
    <property type="component" value="Unassembled WGS sequence"/>
</dbReference>
<dbReference type="EMBL" id="JACCJC010000026">
    <property type="protein sequence ID" value="KAF6235085.1"/>
    <property type="molecule type" value="Genomic_DNA"/>
</dbReference>
<evidence type="ECO:0000313" key="2">
    <source>
        <dbReference type="EMBL" id="KAF6235085.1"/>
    </source>
</evidence>
<reference evidence="2 3" key="1">
    <citation type="journal article" date="2020" name="Genomics">
        <title>Complete, high-quality genomes from long-read metagenomic sequencing of two wolf lichen thalli reveals enigmatic genome architecture.</title>
        <authorList>
            <person name="McKenzie S.K."/>
            <person name="Walston R.F."/>
            <person name="Allen J.L."/>
        </authorList>
    </citation>
    <scope>NUCLEOTIDE SEQUENCE [LARGE SCALE GENOMIC DNA]</scope>
    <source>
        <strain evidence="2">WasteWater2</strain>
    </source>
</reference>
<organism evidence="2 3">
    <name type="scientific">Letharia columbiana</name>
    <dbReference type="NCBI Taxonomy" id="112416"/>
    <lineage>
        <taxon>Eukaryota</taxon>
        <taxon>Fungi</taxon>
        <taxon>Dikarya</taxon>
        <taxon>Ascomycota</taxon>
        <taxon>Pezizomycotina</taxon>
        <taxon>Lecanoromycetes</taxon>
        <taxon>OSLEUM clade</taxon>
        <taxon>Lecanoromycetidae</taxon>
        <taxon>Lecanorales</taxon>
        <taxon>Lecanorineae</taxon>
        <taxon>Parmeliaceae</taxon>
        <taxon>Letharia</taxon>
    </lineage>
</organism>
<dbReference type="AlphaFoldDB" id="A0A8H6FUM9"/>
<accession>A0A8H6FUM9</accession>
<dbReference type="RefSeq" id="XP_037164463.1">
    <property type="nucleotide sequence ID" value="XM_037308620.1"/>
</dbReference>
<sequence length="104" mass="11862">MWMSCSITNPRTCAVDHIHAPDQRRLRPVPSKSGETRGKTRSNLFDDQEMDKLHDHDVLGAAVIDVHDVVAVEDATRTQWKEVYELESSEVEMQCNIVQASRRS</sequence>
<feature type="region of interest" description="Disordered" evidence="1">
    <location>
        <begin position="20"/>
        <end position="49"/>
    </location>
</feature>
<keyword evidence="3" id="KW-1185">Reference proteome</keyword>